<gene>
    <name evidence="1" type="ORF">PIB30_018665</name>
</gene>
<comment type="caution">
    <text evidence="1">The sequence shown here is derived from an EMBL/GenBank/DDBJ whole genome shotgun (WGS) entry which is preliminary data.</text>
</comment>
<name>A0ABU6V9K2_9FABA</name>
<reference evidence="1 2" key="1">
    <citation type="journal article" date="2023" name="Plants (Basel)">
        <title>Bridging the Gap: Combining Genomics and Transcriptomics Approaches to Understand Stylosanthes scabra, an Orphan Legume from the Brazilian Caatinga.</title>
        <authorList>
            <person name="Ferreira-Neto J.R.C."/>
            <person name="da Silva M.D."/>
            <person name="Binneck E."/>
            <person name="de Melo N.F."/>
            <person name="da Silva R.H."/>
            <person name="de Melo A.L.T.M."/>
            <person name="Pandolfi V."/>
            <person name="Bustamante F.O."/>
            <person name="Brasileiro-Vidal A.C."/>
            <person name="Benko-Iseppon A.M."/>
        </authorList>
    </citation>
    <scope>NUCLEOTIDE SEQUENCE [LARGE SCALE GENOMIC DNA]</scope>
    <source>
        <tissue evidence="1">Leaves</tissue>
    </source>
</reference>
<evidence type="ECO:0000313" key="2">
    <source>
        <dbReference type="Proteomes" id="UP001341840"/>
    </source>
</evidence>
<keyword evidence="2" id="KW-1185">Reference proteome</keyword>
<evidence type="ECO:0000313" key="1">
    <source>
        <dbReference type="EMBL" id="MED6169138.1"/>
    </source>
</evidence>
<dbReference type="EMBL" id="JASCZI010151091">
    <property type="protein sequence ID" value="MED6169138.1"/>
    <property type="molecule type" value="Genomic_DNA"/>
</dbReference>
<sequence>MMAVGSNEGLKTARPNTWFKREQKLHTVFVDNLLERVIKGAMFYTFGFHGYVVDAFISRKKGIRLKEWRWQGTSDIWGNHWRRRSAEVNNIETNGEKIIGAVEDVDEGSVRREVEGFKWSSSRRVRPELIGLSIHVWSKDTFNRIAKRLDGKLVMQHYPMEEGASFSVARILIDCFRWEPIQERVAVKCEDFQFQIYVKEFGADVISVQVHPEESSKPSESCSTCRSVEAMHGSYV</sequence>
<organism evidence="1 2">
    <name type="scientific">Stylosanthes scabra</name>
    <dbReference type="NCBI Taxonomy" id="79078"/>
    <lineage>
        <taxon>Eukaryota</taxon>
        <taxon>Viridiplantae</taxon>
        <taxon>Streptophyta</taxon>
        <taxon>Embryophyta</taxon>
        <taxon>Tracheophyta</taxon>
        <taxon>Spermatophyta</taxon>
        <taxon>Magnoliopsida</taxon>
        <taxon>eudicotyledons</taxon>
        <taxon>Gunneridae</taxon>
        <taxon>Pentapetalae</taxon>
        <taxon>rosids</taxon>
        <taxon>fabids</taxon>
        <taxon>Fabales</taxon>
        <taxon>Fabaceae</taxon>
        <taxon>Papilionoideae</taxon>
        <taxon>50 kb inversion clade</taxon>
        <taxon>dalbergioids sensu lato</taxon>
        <taxon>Dalbergieae</taxon>
        <taxon>Pterocarpus clade</taxon>
        <taxon>Stylosanthes</taxon>
    </lineage>
</organism>
<dbReference type="Proteomes" id="UP001341840">
    <property type="component" value="Unassembled WGS sequence"/>
</dbReference>
<proteinExistence type="predicted"/>
<accession>A0ABU6V9K2</accession>
<protein>
    <submittedName>
        <fullName evidence="1">Uncharacterized protein</fullName>
    </submittedName>
</protein>